<organism evidence="5 6">
    <name type="scientific">Candidatus Falkowbacteria bacterium HGW-Falkowbacteria-1</name>
    <dbReference type="NCBI Taxonomy" id="2013768"/>
    <lineage>
        <taxon>Bacteria</taxon>
        <taxon>Candidatus Falkowiibacteriota</taxon>
    </lineage>
</organism>
<dbReference type="InterPro" id="IPR039384">
    <property type="entry name" value="HINT"/>
</dbReference>
<dbReference type="EMBL" id="PHAI01000002">
    <property type="protein sequence ID" value="PKM91511.1"/>
    <property type="molecule type" value="Genomic_DNA"/>
</dbReference>
<dbReference type="GO" id="GO:0009117">
    <property type="term" value="P:nucleotide metabolic process"/>
    <property type="evidence" value="ECO:0007669"/>
    <property type="project" value="TreeGrafter"/>
</dbReference>
<dbReference type="Gene3D" id="3.30.428.10">
    <property type="entry name" value="HIT-like"/>
    <property type="match status" value="1"/>
</dbReference>
<evidence type="ECO:0000259" key="4">
    <source>
        <dbReference type="PROSITE" id="PS51084"/>
    </source>
</evidence>
<sequence>MKDCIFCKIVKGEIPSVEIFQDKVAKVFLNINPASKGHLLIIPKEHFENILDCPDEILSHLIKISKKMAQLVKEKLGADAVNIANNSGKEAGQEVFHLHFHVVPRYKDDGMKLDFIGKKDLKDDLEEIRKIIIS</sequence>
<dbReference type="PROSITE" id="PS51084">
    <property type="entry name" value="HIT_2"/>
    <property type="match status" value="1"/>
</dbReference>
<reference evidence="5 6" key="1">
    <citation type="journal article" date="2017" name="ISME J.">
        <title>Potential for microbial H2 and metal transformations associated with novel bacteria and archaea in deep terrestrial subsurface sediments.</title>
        <authorList>
            <person name="Hernsdorf A.W."/>
            <person name="Amano Y."/>
            <person name="Miyakawa K."/>
            <person name="Ise K."/>
            <person name="Suzuki Y."/>
            <person name="Anantharaman K."/>
            <person name="Probst A."/>
            <person name="Burstein D."/>
            <person name="Thomas B.C."/>
            <person name="Banfield J.F."/>
        </authorList>
    </citation>
    <scope>NUCLEOTIDE SEQUENCE [LARGE SCALE GENOMIC DNA]</scope>
    <source>
        <strain evidence="5">HGW-Falkowbacteria-1</strain>
    </source>
</reference>
<feature type="short sequence motif" description="Histidine triad motif" evidence="2 3">
    <location>
        <begin position="97"/>
        <end position="101"/>
    </location>
</feature>
<gene>
    <name evidence="5" type="ORF">CVU82_02865</name>
</gene>
<name>A0A2N2E9X5_9BACT</name>
<protein>
    <submittedName>
        <fullName evidence="5">HIT family protein</fullName>
    </submittedName>
</protein>
<dbReference type="PRINTS" id="PR00332">
    <property type="entry name" value="HISTRIAD"/>
</dbReference>
<dbReference type="Proteomes" id="UP000233517">
    <property type="component" value="Unassembled WGS sequence"/>
</dbReference>
<dbReference type="InterPro" id="IPR036265">
    <property type="entry name" value="HIT-like_sf"/>
</dbReference>
<dbReference type="Pfam" id="PF01230">
    <property type="entry name" value="HIT"/>
    <property type="match status" value="1"/>
</dbReference>
<feature type="active site" description="Tele-AMP-histidine intermediate" evidence="1">
    <location>
        <position position="99"/>
    </location>
</feature>
<dbReference type="InterPro" id="IPR001310">
    <property type="entry name" value="Histidine_triad_HIT"/>
</dbReference>
<dbReference type="PANTHER" id="PTHR46648">
    <property type="entry name" value="HIT FAMILY PROTEIN 1"/>
    <property type="match status" value="1"/>
</dbReference>
<dbReference type="GO" id="GO:0003824">
    <property type="term" value="F:catalytic activity"/>
    <property type="evidence" value="ECO:0007669"/>
    <property type="project" value="InterPro"/>
</dbReference>
<accession>A0A2N2E9X5</accession>
<proteinExistence type="predicted"/>
<dbReference type="PROSITE" id="PS00892">
    <property type="entry name" value="HIT_1"/>
    <property type="match status" value="1"/>
</dbReference>
<comment type="caution">
    <text evidence="5">The sequence shown here is derived from an EMBL/GenBank/DDBJ whole genome shotgun (WGS) entry which is preliminary data.</text>
</comment>
<dbReference type="PANTHER" id="PTHR46648:SF1">
    <property type="entry name" value="ADENOSINE 5'-MONOPHOSPHORAMIDASE HNT1"/>
    <property type="match status" value="1"/>
</dbReference>
<evidence type="ECO:0000313" key="5">
    <source>
        <dbReference type="EMBL" id="PKM91511.1"/>
    </source>
</evidence>
<evidence type="ECO:0000256" key="3">
    <source>
        <dbReference type="PROSITE-ProRule" id="PRU00464"/>
    </source>
</evidence>
<dbReference type="AlphaFoldDB" id="A0A2N2E9X5"/>
<dbReference type="InterPro" id="IPR011146">
    <property type="entry name" value="HIT-like"/>
</dbReference>
<evidence type="ECO:0000313" key="6">
    <source>
        <dbReference type="Proteomes" id="UP000233517"/>
    </source>
</evidence>
<dbReference type="InterPro" id="IPR019808">
    <property type="entry name" value="Histidine_triad_CS"/>
</dbReference>
<dbReference type="CDD" id="cd01277">
    <property type="entry name" value="HINT_subgroup"/>
    <property type="match status" value="1"/>
</dbReference>
<feature type="domain" description="HIT" evidence="4">
    <location>
        <begin position="5"/>
        <end position="112"/>
    </location>
</feature>
<evidence type="ECO:0000256" key="2">
    <source>
        <dbReference type="PIRSR" id="PIRSR601310-3"/>
    </source>
</evidence>
<evidence type="ECO:0000256" key="1">
    <source>
        <dbReference type="PIRSR" id="PIRSR601310-1"/>
    </source>
</evidence>
<dbReference type="SUPFAM" id="SSF54197">
    <property type="entry name" value="HIT-like"/>
    <property type="match status" value="1"/>
</dbReference>